<sequence>MKKTICSFLIATLHLVTWVSAASRPFAPYDGGQDPEQILLSPQVAFDTRQGLVSMEEETYEGLSRVGSKPPNCEHKCGGCRPCIAIQVPTIRTNDNLSAKYSNYEPEGWKCNCGTSFSNP</sequence>
<comment type="function">
    <text evidence="7">Controls stomatal patterning.</text>
</comment>
<evidence type="ECO:0000256" key="1">
    <source>
        <dbReference type="ARBA" id="ARBA00004613"/>
    </source>
</evidence>
<protein>
    <recommendedName>
        <fullName evidence="7">Epidermal patterning factor-like protein</fullName>
    </recommendedName>
</protein>
<comment type="caution">
    <text evidence="8">The sequence shown here is derived from an EMBL/GenBank/DDBJ whole genome shotgun (WGS) entry which is preliminary data.</text>
</comment>
<keyword evidence="4 7" id="KW-0964">Secreted</keyword>
<evidence type="ECO:0000313" key="9">
    <source>
        <dbReference type="Proteomes" id="UP001642360"/>
    </source>
</evidence>
<keyword evidence="9" id="KW-1185">Reference proteome</keyword>
<name>A0ABC8UDK0_9AQUA</name>
<dbReference type="GO" id="GO:0005576">
    <property type="term" value="C:extracellular region"/>
    <property type="evidence" value="ECO:0007669"/>
    <property type="project" value="UniProtKB-SubCell"/>
</dbReference>
<evidence type="ECO:0000256" key="4">
    <source>
        <dbReference type="ARBA" id="ARBA00022525"/>
    </source>
</evidence>
<dbReference type="EMBL" id="CAUOFW020006969">
    <property type="protein sequence ID" value="CAK9177136.1"/>
    <property type="molecule type" value="Genomic_DNA"/>
</dbReference>
<proteinExistence type="inferred from homology"/>
<dbReference type="AlphaFoldDB" id="A0ABC8UDK0"/>
<evidence type="ECO:0000256" key="3">
    <source>
        <dbReference type="ARBA" id="ARBA00022473"/>
    </source>
</evidence>
<reference evidence="8 9" key="1">
    <citation type="submission" date="2024-02" db="EMBL/GenBank/DDBJ databases">
        <authorList>
            <person name="Vignale AGUSTIN F."/>
            <person name="Sosa J E."/>
            <person name="Modenutti C."/>
        </authorList>
    </citation>
    <scope>NUCLEOTIDE SEQUENCE [LARGE SCALE GENOMIC DNA]</scope>
</reference>
<evidence type="ECO:0000256" key="6">
    <source>
        <dbReference type="ARBA" id="ARBA00023157"/>
    </source>
</evidence>
<evidence type="ECO:0000313" key="8">
    <source>
        <dbReference type="EMBL" id="CAK9177136.1"/>
    </source>
</evidence>
<dbReference type="InterPro" id="IPR039455">
    <property type="entry name" value="EPFL"/>
</dbReference>
<keyword evidence="3 7" id="KW-0217">Developmental protein</keyword>
<dbReference type="Pfam" id="PF17181">
    <property type="entry name" value="EPF"/>
    <property type="match status" value="1"/>
</dbReference>
<dbReference type="GO" id="GO:0010052">
    <property type="term" value="P:guard cell differentiation"/>
    <property type="evidence" value="ECO:0007669"/>
    <property type="project" value="UniProtKB-UniRule"/>
</dbReference>
<evidence type="ECO:0000256" key="5">
    <source>
        <dbReference type="ARBA" id="ARBA00022729"/>
    </source>
</evidence>
<feature type="chain" id="PRO_5044531322" description="Epidermal patterning factor-like protein" evidence="7">
    <location>
        <begin position="22"/>
        <end position="120"/>
    </location>
</feature>
<dbReference type="Proteomes" id="UP001642360">
    <property type="component" value="Unassembled WGS sequence"/>
</dbReference>
<dbReference type="PANTHER" id="PTHR33109:SF3">
    <property type="entry name" value="EPIDERMAL PATTERNING FACTOR-LIKE PROTEIN"/>
    <property type="match status" value="1"/>
</dbReference>
<organism evidence="8 9">
    <name type="scientific">Ilex paraguariensis</name>
    <name type="common">yerba mate</name>
    <dbReference type="NCBI Taxonomy" id="185542"/>
    <lineage>
        <taxon>Eukaryota</taxon>
        <taxon>Viridiplantae</taxon>
        <taxon>Streptophyta</taxon>
        <taxon>Embryophyta</taxon>
        <taxon>Tracheophyta</taxon>
        <taxon>Spermatophyta</taxon>
        <taxon>Magnoliopsida</taxon>
        <taxon>eudicotyledons</taxon>
        <taxon>Gunneridae</taxon>
        <taxon>Pentapetalae</taxon>
        <taxon>asterids</taxon>
        <taxon>campanulids</taxon>
        <taxon>Aquifoliales</taxon>
        <taxon>Aquifoliaceae</taxon>
        <taxon>Ilex</taxon>
    </lineage>
</organism>
<keyword evidence="5 7" id="KW-0732">Signal</keyword>
<accession>A0ABC8UDK0</accession>
<evidence type="ECO:0000256" key="2">
    <source>
        <dbReference type="ARBA" id="ARBA00008127"/>
    </source>
</evidence>
<keyword evidence="6" id="KW-1015">Disulfide bond</keyword>
<feature type="signal peptide" evidence="7">
    <location>
        <begin position="1"/>
        <end position="21"/>
    </location>
</feature>
<comment type="subcellular location">
    <subcellularLocation>
        <location evidence="1 7">Secreted</location>
    </subcellularLocation>
</comment>
<evidence type="ECO:0000256" key="7">
    <source>
        <dbReference type="RuleBase" id="RU367102"/>
    </source>
</evidence>
<comment type="similarity">
    <text evidence="2 7">Belongs to the plant cysteine rich small secretory peptide family. Epidermal patterning factor subfamily.</text>
</comment>
<dbReference type="PANTHER" id="PTHR33109">
    <property type="entry name" value="EPIDERMAL PATTERNING FACTOR-LIKE PROTEIN 4"/>
    <property type="match status" value="1"/>
</dbReference>
<gene>
    <name evidence="8" type="ORF">ILEXP_LOCUS46999</name>
</gene>